<gene>
    <name evidence="1" type="ORF">DLM78_13005</name>
</gene>
<evidence type="ECO:0000313" key="2">
    <source>
        <dbReference type="Proteomes" id="UP000266669"/>
    </source>
</evidence>
<dbReference type="Proteomes" id="UP000266669">
    <property type="component" value="Unassembled WGS sequence"/>
</dbReference>
<name>A0A8B3CRT6_9LEPT</name>
<sequence>MIPRLTLQANLLKPKKAKGCNNAFFFDSQKIKKPLIKKSSKKLIFEFFLKNKKDSNQSC</sequence>
<reference evidence="2" key="1">
    <citation type="submission" date="2018-05" db="EMBL/GenBank/DDBJ databases">
        <title>Leptospira yasudae sp. nov. and Leptospira stimsonii sp. nov., two pathogenic species of the genus Leptospira isolated from environmental sources.</title>
        <authorList>
            <person name="Casanovas-Massana A."/>
            <person name="Hamond C."/>
            <person name="Santos L.A."/>
            <person name="Hacker K.P."/>
            <person name="Balassiano I."/>
            <person name="Medeiros M.A."/>
            <person name="Reis M.G."/>
            <person name="Ko A.I."/>
            <person name="Wunder E.A."/>
        </authorList>
    </citation>
    <scope>NUCLEOTIDE SEQUENCE [LARGE SCALE GENOMIC DNA]</scope>
    <source>
        <strain evidence="2">AMB6-RJ</strain>
    </source>
</reference>
<proteinExistence type="predicted"/>
<organism evidence="1 2">
    <name type="scientific">Leptospira stimsonii</name>
    <dbReference type="NCBI Taxonomy" id="2202203"/>
    <lineage>
        <taxon>Bacteria</taxon>
        <taxon>Pseudomonadati</taxon>
        <taxon>Spirochaetota</taxon>
        <taxon>Spirochaetia</taxon>
        <taxon>Leptospirales</taxon>
        <taxon>Leptospiraceae</taxon>
        <taxon>Leptospira</taxon>
    </lineage>
</organism>
<accession>A0A8B3CRT6</accession>
<dbReference type="AlphaFoldDB" id="A0A8B3CRT6"/>
<dbReference type="EMBL" id="QHCS01000002">
    <property type="protein sequence ID" value="RHX86692.1"/>
    <property type="molecule type" value="Genomic_DNA"/>
</dbReference>
<comment type="caution">
    <text evidence="1">The sequence shown here is derived from an EMBL/GenBank/DDBJ whole genome shotgun (WGS) entry which is preliminary data.</text>
</comment>
<evidence type="ECO:0000313" key="1">
    <source>
        <dbReference type="EMBL" id="RHX86692.1"/>
    </source>
</evidence>
<protein>
    <submittedName>
        <fullName evidence="1">Uncharacterized protein</fullName>
    </submittedName>
</protein>